<evidence type="ECO:0000259" key="1">
    <source>
        <dbReference type="PROSITE" id="PS50181"/>
    </source>
</evidence>
<name>G4TGL7_SERID</name>
<feature type="domain" description="F-box" evidence="1">
    <location>
        <begin position="29"/>
        <end position="75"/>
    </location>
</feature>
<dbReference type="GO" id="GO:0019005">
    <property type="term" value="C:SCF ubiquitin ligase complex"/>
    <property type="evidence" value="ECO:0007669"/>
    <property type="project" value="TreeGrafter"/>
</dbReference>
<dbReference type="HOGENOM" id="CLU_020801_1_0_1"/>
<dbReference type="PANTHER" id="PTHR12874">
    <property type="entry name" value="F-BOX ONLY PROTEIN 48-RELATED"/>
    <property type="match status" value="1"/>
</dbReference>
<dbReference type="InterPro" id="IPR036322">
    <property type="entry name" value="WD40_repeat_dom_sf"/>
</dbReference>
<dbReference type="PANTHER" id="PTHR12874:SF23">
    <property type="entry name" value="F-BOX PROTEIN GID2"/>
    <property type="match status" value="1"/>
</dbReference>
<sequence>MKRRWSPGATAEAHAVKRQRTLHSIRRRFDLTSALADELWLLIFSFMDAQDLCHVEAVSKGFRRVATDNELWKELFLRTFGRLRGGRSQFTFTKRPLVSLPAHLHTTSVSSAVDWKSLYIIGNNWRRGRSVIRQLELAPKDGTPKPLVLFLGQQGLVLTSGDLSFSPSIAVSSSDTEMHLFSGGQIIVPIRISSLSLNQLGQSVGDAHSSILLAAFYSTDTKLHHLSIFEISTGIHSSREVHIMSPRTPRRPITCSAFHSNLLLSLSEGFQLDIYLTPTGKPSDMMLMRTLTSYSSFLPSSLTLSRPSTSLHRILLSYTVPLYPAHWSVACTQFQLDSRGETVDSKTLRVFPYGWKDILDDTEDDFPLQGGRFLNISAVQSDGKWMVVVPQAETFVELYRLRTNSISFVRVLSGPTAPICAVAIADGRVVAVALDGSIWIYDLERSWTIELRNKALGAELDATRICFDERRIAITTPSHVQVISFD</sequence>
<dbReference type="Proteomes" id="UP000007148">
    <property type="component" value="Unassembled WGS sequence"/>
</dbReference>
<dbReference type="Gene3D" id="2.130.10.10">
    <property type="entry name" value="YVTN repeat-like/Quinoprotein amine dehydrogenase"/>
    <property type="match status" value="1"/>
</dbReference>
<dbReference type="EMBL" id="CAFZ01000083">
    <property type="protein sequence ID" value="CCA70450.1"/>
    <property type="molecule type" value="Genomic_DNA"/>
</dbReference>
<dbReference type="PROSITE" id="PS50181">
    <property type="entry name" value="FBOX"/>
    <property type="match status" value="1"/>
</dbReference>
<dbReference type="SUPFAM" id="SSF81383">
    <property type="entry name" value="F-box domain"/>
    <property type="match status" value="1"/>
</dbReference>
<reference evidence="2 3" key="1">
    <citation type="journal article" date="2011" name="PLoS Pathog.">
        <title>Endophytic Life Strategies Decoded by Genome and Transcriptome Analyses of the Mutualistic Root Symbiont Piriformospora indica.</title>
        <authorList>
            <person name="Zuccaro A."/>
            <person name="Lahrmann U."/>
            <person name="Guldener U."/>
            <person name="Langen G."/>
            <person name="Pfiffi S."/>
            <person name="Biedenkopf D."/>
            <person name="Wong P."/>
            <person name="Samans B."/>
            <person name="Grimm C."/>
            <person name="Basiewicz M."/>
            <person name="Murat C."/>
            <person name="Martin F."/>
            <person name="Kogel K.H."/>
        </authorList>
    </citation>
    <scope>NUCLEOTIDE SEQUENCE [LARGE SCALE GENOMIC DNA]</scope>
    <source>
        <strain evidence="2 3">DSM 11827</strain>
    </source>
</reference>
<dbReference type="Gene3D" id="1.20.1280.50">
    <property type="match status" value="1"/>
</dbReference>
<gene>
    <name evidence="2" type="ORF">PIIN_04388</name>
</gene>
<dbReference type="SUPFAM" id="SSF50978">
    <property type="entry name" value="WD40 repeat-like"/>
    <property type="match status" value="1"/>
</dbReference>
<organism evidence="2 3">
    <name type="scientific">Serendipita indica (strain DSM 11827)</name>
    <name type="common">Root endophyte fungus</name>
    <name type="synonym">Piriformospora indica</name>
    <dbReference type="NCBI Taxonomy" id="1109443"/>
    <lineage>
        <taxon>Eukaryota</taxon>
        <taxon>Fungi</taxon>
        <taxon>Dikarya</taxon>
        <taxon>Basidiomycota</taxon>
        <taxon>Agaricomycotina</taxon>
        <taxon>Agaricomycetes</taxon>
        <taxon>Sebacinales</taxon>
        <taxon>Serendipitaceae</taxon>
        <taxon>Serendipita</taxon>
    </lineage>
</organism>
<dbReference type="eggNOG" id="ENOG502S6RE">
    <property type="taxonomic scope" value="Eukaryota"/>
</dbReference>
<dbReference type="GO" id="GO:0031146">
    <property type="term" value="P:SCF-dependent proteasomal ubiquitin-dependent protein catabolic process"/>
    <property type="evidence" value="ECO:0007669"/>
    <property type="project" value="TreeGrafter"/>
</dbReference>
<accession>G4TGL7</accession>
<keyword evidence="3" id="KW-1185">Reference proteome</keyword>
<dbReference type="Pfam" id="PF12937">
    <property type="entry name" value="F-box-like"/>
    <property type="match status" value="1"/>
</dbReference>
<dbReference type="InterPro" id="IPR036047">
    <property type="entry name" value="F-box-like_dom_sf"/>
</dbReference>
<dbReference type="InterPro" id="IPR015943">
    <property type="entry name" value="WD40/YVTN_repeat-like_dom_sf"/>
</dbReference>
<dbReference type="STRING" id="1109443.G4TGL7"/>
<dbReference type="InterPro" id="IPR001810">
    <property type="entry name" value="F-box_dom"/>
</dbReference>
<dbReference type="InParanoid" id="G4TGL7"/>
<dbReference type="OMA" id="VYPSHWS"/>
<comment type="caution">
    <text evidence="2">The sequence shown here is derived from an EMBL/GenBank/DDBJ whole genome shotgun (WGS) entry which is preliminary data.</text>
</comment>
<proteinExistence type="predicted"/>
<dbReference type="SMART" id="SM00256">
    <property type="entry name" value="FBOX"/>
    <property type="match status" value="1"/>
</dbReference>
<evidence type="ECO:0000313" key="2">
    <source>
        <dbReference type="EMBL" id="CCA70450.1"/>
    </source>
</evidence>
<dbReference type="OrthoDB" id="3219396at2759"/>
<dbReference type="GO" id="GO:0005737">
    <property type="term" value="C:cytoplasm"/>
    <property type="evidence" value="ECO:0007669"/>
    <property type="project" value="TreeGrafter"/>
</dbReference>
<evidence type="ECO:0000313" key="3">
    <source>
        <dbReference type="Proteomes" id="UP000007148"/>
    </source>
</evidence>
<protein>
    <recommendedName>
        <fullName evidence="1">F-box domain-containing protein</fullName>
    </recommendedName>
</protein>
<dbReference type="AlphaFoldDB" id="G4TGL7"/>